<evidence type="ECO:0000313" key="1">
    <source>
        <dbReference type="EMBL" id="OIQ93038.1"/>
    </source>
</evidence>
<organism evidence="1">
    <name type="scientific">mine drainage metagenome</name>
    <dbReference type="NCBI Taxonomy" id="410659"/>
    <lineage>
        <taxon>unclassified sequences</taxon>
        <taxon>metagenomes</taxon>
        <taxon>ecological metagenomes</taxon>
    </lineage>
</organism>
<dbReference type="EMBL" id="MLJW01000216">
    <property type="protein sequence ID" value="OIQ93038.1"/>
    <property type="molecule type" value="Genomic_DNA"/>
</dbReference>
<gene>
    <name evidence="1" type="ORF">GALL_250140</name>
</gene>
<protein>
    <submittedName>
        <fullName evidence="1">Uncharacterized protein</fullName>
    </submittedName>
</protein>
<name>A0A1J5RAF5_9ZZZZ</name>
<proteinExistence type="predicted"/>
<reference evidence="1" key="1">
    <citation type="submission" date="2016-10" db="EMBL/GenBank/DDBJ databases">
        <title>Sequence of Gallionella enrichment culture.</title>
        <authorList>
            <person name="Poehlein A."/>
            <person name="Muehling M."/>
            <person name="Daniel R."/>
        </authorList>
    </citation>
    <scope>NUCLEOTIDE SEQUENCE</scope>
</reference>
<sequence>MKLFAKDNKEVAPGSFRSIRNMLFTQGLGGTLEYFCTFSVFSVLSEA</sequence>
<dbReference type="AlphaFoldDB" id="A0A1J5RAF5"/>
<comment type="caution">
    <text evidence="1">The sequence shown here is derived from an EMBL/GenBank/DDBJ whole genome shotgun (WGS) entry which is preliminary data.</text>
</comment>
<accession>A0A1J5RAF5</accession>